<feature type="transmembrane region" description="Helical" evidence="1">
    <location>
        <begin position="53"/>
        <end position="73"/>
    </location>
</feature>
<keyword evidence="1" id="KW-0812">Transmembrane</keyword>
<evidence type="ECO:0000313" key="2">
    <source>
        <dbReference type="EMBL" id="OGG46558.1"/>
    </source>
</evidence>
<protein>
    <submittedName>
        <fullName evidence="2">Uncharacterized protein</fullName>
    </submittedName>
</protein>
<comment type="caution">
    <text evidence="2">The sequence shown here is derived from an EMBL/GenBank/DDBJ whole genome shotgun (WGS) entry which is preliminary data.</text>
</comment>
<keyword evidence="1" id="KW-0472">Membrane</keyword>
<reference evidence="2 3" key="1">
    <citation type="journal article" date="2016" name="Nat. Commun.">
        <title>Thousands of microbial genomes shed light on interconnected biogeochemical processes in an aquifer system.</title>
        <authorList>
            <person name="Anantharaman K."/>
            <person name="Brown C.T."/>
            <person name="Hug L.A."/>
            <person name="Sharon I."/>
            <person name="Castelle C.J."/>
            <person name="Probst A.J."/>
            <person name="Thomas B.C."/>
            <person name="Singh A."/>
            <person name="Wilkins M.J."/>
            <person name="Karaoz U."/>
            <person name="Brodie E.L."/>
            <person name="Williams K.H."/>
            <person name="Hubbard S.S."/>
            <person name="Banfield J.F."/>
        </authorList>
    </citation>
    <scope>NUCLEOTIDE SEQUENCE [LARGE SCALE GENOMIC DNA]</scope>
    <source>
        <strain evidence="3">RIFCSPLOWO2_12_FULL_64_10</strain>
    </source>
</reference>
<dbReference type="Proteomes" id="UP000178606">
    <property type="component" value="Unassembled WGS sequence"/>
</dbReference>
<proteinExistence type="predicted"/>
<accession>A0A1F6CBG2</accession>
<dbReference type="EMBL" id="MFKF01000303">
    <property type="protein sequence ID" value="OGG46558.1"/>
    <property type="molecule type" value="Genomic_DNA"/>
</dbReference>
<sequence length="156" mass="16489">MTYTAAAHQLLHVAGFALLPFPPILIVPAVAVDFAMSARISPNSETNHRRGMVAGALFAPLFIAAEAGSLAWYPHPAVPPPVSDITLGYYTAALDRPWDPQHLALTVPLGLAVGTLAGWVGGKLGDLLLLLEARIRSESAGVEPDPARSRAVRVVR</sequence>
<feature type="transmembrane region" description="Helical" evidence="1">
    <location>
        <begin position="103"/>
        <end position="122"/>
    </location>
</feature>
<organism evidence="2 3">
    <name type="scientific">Handelsmanbacteria sp. (strain RIFCSPLOWO2_12_FULL_64_10)</name>
    <dbReference type="NCBI Taxonomy" id="1817868"/>
    <lineage>
        <taxon>Bacteria</taxon>
        <taxon>Candidatus Handelsmaniibacteriota</taxon>
    </lineage>
</organism>
<evidence type="ECO:0000313" key="3">
    <source>
        <dbReference type="Proteomes" id="UP000178606"/>
    </source>
</evidence>
<keyword evidence="1" id="KW-1133">Transmembrane helix</keyword>
<feature type="transmembrane region" description="Helical" evidence="1">
    <location>
        <begin position="12"/>
        <end position="32"/>
    </location>
</feature>
<evidence type="ECO:0000256" key="1">
    <source>
        <dbReference type="SAM" id="Phobius"/>
    </source>
</evidence>
<gene>
    <name evidence="2" type="ORF">A3F84_18715</name>
</gene>
<name>A0A1F6CBG2_HANXR</name>
<dbReference type="AlphaFoldDB" id="A0A1F6CBG2"/>